<comment type="caution">
    <text evidence="1">The sequence shown here is derived from an EMBL/GenBank/DDBJ whole genome shotgun (WGS) entry which is preliminary data.</text>
</comment>
<evidence type="ECO:0000313" key="1">
    <source>
        <dbReference type="EMBL" id="GGG54970.1"/>
    </source>
</evidence>
<gene>
    <name evidence="1" type="ORF">GCM10010976_27380</name>
</gene>
<proteinExistence type="predicted"/>
<organism evidence="1 2">
    <name type="scientific">Bizionia arctica</name>
    <dbReference type="NCBI Taxonomy" id="1495645"/>
    <lineage>
        <taxon>Bacteria</taxon>
        <taxon>Pseudomonadati</taxon>
        <taxon>Bacteroidota</taxon>
        <taxon>Flavobacteriia</taxon>
        <taxon>Flavobacteriales</taxon>
        <taxon>Flavobacteriaceae</taxon>
        <taxon>Bizionia</taxon>
    </lineage>
</organism>
<evidence type="ECO:0000313" key="2">
    <source>
        <dbReference type="Proteomes" id="UP000625976"/>
    </source>
</evidence>
<reference evidence="1" key="2">
    <citation type="submission" date="2020-09" db="EMBL/GenBank/DDBJ databases">
        <authorList>
            <person name="Sun Q."/>
            <person name="Zhou Y."/>
        </authorList>
    </citation>
    <scope>NUCLEOTIDE SEQUENCE</scope>
    <source>
        <strain evidence="1">CGMCC 1.12751</strain>
    </source>
</reference>
<sequence>MKKYTSLGALLIDFRNFNSMSQGELASKFDVDIRTIIRWEKNATLLKPDKEEAMVDITFIPYQVIRNLNAPVSIPTFYDFNVRRYSLSSISKELPDPNWILDLKETFDRARTIKYDSDLNDIIRGTLIQPHILKPISKELILKAVELLPELNKITFDTSGYYSGHCVFLPISKRLYNKIRNRTFTEEEITVDDLIDYKKQKTPVFYMYDLNSDCNENFLILASEVFNFLKNINSKYYYASYVSRSDSYDLNTILGVYIVWEDKELQKEIKSLAPPRLYESNDELFNKFLNKHLL</sequence>
<dbReference type="RefSeq" id="WP_188465817.1">
    <property type="nucleotide sequence ID" value="NZ_BMFQ01000003.1"/>
</dbReference>
<dbReference type="CDD" id="cd00093">
    <property type="entry name" value="HTH_XRE"/>
    <property type="match status" value="1"/>
</dbReference>
<dbReference type="EMBL" id="BMFQ01000003">
    <property type="protein sequence ID" value="GGG54970.1"/>
    <property type="molecule type" value="Genomic_DNA"/>
</dbReference>
<name>A0A917LSX8_9FLAO</name>
<reference evidence="1" key="1">
    <citation type="journal article" date="2014" name="Int. J. Syst. Evol. Microbiol.">
        <title>Complete genome sequence of Corynebacterium casei LMG S-19264T (=DSM 44701T), isolated from a smear-ripened cheese.</title>
        <authorList>
            <consortium name="US DOE Joint Genome Institute (JGI-PGF)"/>
            <person name="Walter F."/>
            <person name="Albersmeier A."/>
            <person name="Kalinowski J."/>
            <person name="Ruckert C."/>
        </authorList>
    </citation>
    <scope>NUCLEOTIDE SEQUENCE</scope>
    <source>
        <strain evidence="1">CGMCC 1.12751</strain>
    </source>
</reference>
<dbReference type="GO" id="GO:0003677">
    <property type="term" value="F:DNA binding"/>
    <property type="evidence" value="ECO:0007669"/>
    <property type="project" value="InterPro"/>
</dbReference>
<dbReference type="SUPFAM" id="SSF47413">
    <property type="entry name" value="lambda repressor-like DNA-binding domains"/>
    <property type="match status" value="1"/>
</dbReference>
<dbReference type="InterPro" id="IPR001387">
    <property type="entry name" value="Cro/C1-type_HTH"/>
</dbReference>
<keyword evidence="2" id="KW-1185">Reference proteome</keyword>
<dbReference type="InterPro" id="IPR010982">
    <property type="entry name" value="Lambda_DNA-bd_dom_sf"/>
</dbReference>
<accession>A0A917LSX8</accession>
<dbReference type="Proteomes" id="UP000625976">
    <property type="component" value="Unassembled WGS sequence"/>
</dbReference>
<dbReference type="AlphaFoldDB" id="A0A917LSX8"/>
<protein>
    <submittedName>
        <fullName evidence="1">Uncharacterized protein</fullName>
    </submittedName>
</protein>